<keyword evidence="1" id="KW-0732">Signal</keyword>
<protein>
    <recommendedName>
        <fullName evidence="4">Secreted protein</fullName>
    </recommendedName>
</protein>
<evidence type="ECO:0000256" key="1">
    <source>
        <dbReference type="SAM" id="SignalP"/>
    </source>
</evidence>
<dbReference type="AlphaFoldDB" id="A0A6A5TG38"/>
<evidence type="ECO:0000313" key="3">
    <source>
        <dbReference type="Proteomes" id="UP000800035"/>
    </source>
</evidence>
<gene>
    <name evidence="2" type="ORF">CC80DRAFT_186051</name>
</gene>
<reference evidence="2" key="1">
    <citation type="journal article" date="2020" name="Stud. Mycol.">
        <title>101 Dothideomycetes genomes: a test case for predicting lifestyles and emergence of pathogens.</title>
        <authorList>
            <person name="Haridas S."/>
            <person name="Albert R."/>
            <person name="Binder M."/>
            <person name="Bloem J."/>
            <person name="Labutti K."/>
            <person name="Salamov A."/>
            <person name="Andreopoulos B."/>
            <person name="Baker S."/>
            <person name="Barry K."/>
            <person name="Bills G."/>
            <person name="Bluhm B."/>
            <person name="Cannon C."/>
            <person name="Castanera R."/>
            <person name="Culley D."/>
            <person name="Daum C."/>
            <person name="Ezra D."/>
            <person name="Gonzalez J."/>
            <person name="Henrissat B."/>
            <person name="Kuo A."/>
            <person name="Liang C."/>
            <person name="Lipzen A."/>
            <person name="Lutzoni F."/>
            <person name="Magnuson J."/>
            <person name="Mondo S."/>
            <person name="Nolan M."/>
            <person name="Ohm R."/>
            <person name="Pangilinan J."/>
            <person name="Park H.-J."/>
            <person name="Ramirez L."/>
            <person name="Alfaro M."/>
            <person name="Sun H."/>
            <person name="Tritt A."/>
            <person name="Yoshinaga Y."/>
            <person name="Zwiers L.-H."/>
            <person name="Turgeon B."/>
            <person name="Goodwin S."/>
            <person name="Spatafora J."/>
            <person name="Crous P."/>
            <person name="Grigoriev I."/>
        </authorList>
    </citation>
    <scope>NUCLEOTIDE SEQUENCE</scope>
    <source>
        <strain evidence="2">CBS 675.92</strain>
    </source>
</reference>
<organism evidence="2 3">
    <name type="scientific">Byssothecium circinans</name>
    <dbReference type="NCBI Taxonomy" id="147558"/>
    <lineage>
        <taxon>Eukaryota</taxon>
        <taxon>Fungi</taxon>
        <taxon>Dikarya</taxon>
        <taxon>Ascomycota</taxon>
        <taxon>Pezizomycotina</taxon>
        <taxon>Dothideomycetes</taxon>
        <taxon>Pleosporomycetidae</taxon>
        <taxon>Pleosporales</taxon>
        <taxon>Massarineae</taxon>
        <taxon>Massarinaceae</taxon>
        <taxon>Byssothecium</taxon>
    </lineage>
</organism>
<dbReference type="Proteomes" id="UP000800035">
    <property type="component" value="Unassembled WGS sequence"/>
</dbReference>
<proteinExistence type="predicted"/>
<evidence type="ECO:0008006" key="4">
    <source>
        <dbReference type="Google" id="ProtNLM"/>
    </source>
</evidence>
<sequence length="91" mass="10124">MIYCLVCGSLLCLSTSSLQRTAPAPSVIRSRIRSVSSSIPHDNRRLKRIKSATVTFVVHLWKWKATVAACASSQALIGYFLIPCADPFYHR</sequence>
<keyword evidence="3" id="KW-1185">Reference proteome</keyword>
<feature type="signal peptide" evidence="1">
    <location>
        <begin position="1"/>
        <end position="17"/>
    </location>
</feature>
<accession>A0A6A5TG38</accession>
<evidence type="ECO:0000313" key="2">
    <source>
        <dbReference type="EMBL" id="KAF1951793.1"/>
    </source>
</evidence>
<name>A0A6A5TG38_9PLEO</name>
<dbReference type="EMBL" id="ML977014">
    <property type="protein sequence ID" value="KAF1951793.1"/>
    <property type="molecule type" value="Genomic_DNA"/>
</dbReference>
<feature type="chain" id="PRO_5025450372" description="Secreted protein" evidence="1">
    <location>
        <begin position="18"/>
        <end position="91"/>
    </location>
</feature>